<evidence type="ECO:0000256" key="1">
    <source>
        <dbReference type="SAM" id="Phobius"/>
    </source>
</evidence>
<organism evidence="2 3">
    <name type="scientific">Stylosanthes scabra</name>
    <dbReference type="NCBI Taxonomy" id="79078"/>
    <lineage>
        <taxon>Eukaryota</taxon>
        <taxon>Viridiplantae</taxon>
        <taxon>Streptophyta</taxon>
        <taxon>Embryophyta</taxon>
        <taxon>Tracheophyta</taxon>
        <taxon>Spermatophyta</taxon>
        <taxon>Magnoliopsida</taxon>
        <taxon>eudicotyledons</taxon>
        <taxon>Gunneridae</taxon>
        <taxon>Pentapetalae</taxon>
        <taxon>rosids</taxon>
        <taxon>fabids</taxon>
        <taxon>Fabales</taxon>
        <taxon>Fabaceae</taxon>
        <taxon>Papilionoideae</taxon>
        <taxon>50 kb inversion clade</taxon>
        <taxon>dalbergioids sensu lato</taxon>
        <taxon>Dalbergieae</taxon>
        <taxon>Pterocarpus clade</taxon>
        <taxon>Stylosanthes</taxon>
    </lineage>
</organism>
<evidence type="ECO:0000313" key="2">
    <source>
        <dbReference type="EMBL" id="MED6186414.1"/>
    </source>
</evidence>
<proteinExistence type="predicted"/>
<dbReference type="EMBL" id="JASCZI010181920">
    <property type="protein sequence ID" value="MED6186414.1"/>
    <property type="molecule type" value="Genomic_DNA"/>
</dbReference>
<keyword evidence="3" id="KW-1185">Reference proteome</keyword>
<dbReference type="Proteomes" id="UP001341840">
    <property type="component" value="Unassembled WGS sequence"/>
</dbReference>
<accession>A0ABU6WM35</accession>
<protein>
    <submittedName>
        <fullName evidence="2">Uncharacterized protein</fullName>
    </submittedName>
</protein>
<gene>
    <name evidence="2" type="ORF">PIB30_066432</name>
</gene>
<keyword evidence="1" id="KW-0472">Membrane</keyword>
<name>A0ABU6WM35_9FABA</name>
<sequence length="178" mass="20597">MGIEEKRTQRGRERCERRRRFCRHGPASPPSFITTAIAELCHVIVKVQMLWWFEIHRRLSSLPLFPSFTLPTFMEEASSLKNAAEQRKRMQWVPELLPSELQPLDKKRCYYPELAGECRRNSVCPRFLISFVYLAVVISAFTLTIYFRVSSSGVEATYNVIVLAVAMNKWAKVHSVAS</sequence>
<reference evidence="2 3" key="1">
    <citation type="journal article" date="2023" name="Plants (Basel)">
        <title>Bridging the Gap: Combining Genomics and Transcriptomics Approaches to Understand Stylosanthes scabra, an Orphan Legume from the Brazilian Caatinga.</title>
        <authorList>
            <person name="Ferreira-Neto J.R.C."/>
            <person name="da Silva M.D."/>
            <person name="Binneck E."/>
            <person name="de Melo N.F."/>
            <person name="da Silva R.H."/>
            <person name="de Melo A.L.T.M."/>
            <person name="Pandolfi V."/>
            <person name="Bustamante F.O."/>
            <person name="Brasileiro-Vidal A.C."/>
            <person name="Benko-Iseppon A.M."/>
        </authorList>
    </citation>
    <scope>NUCLEOTIDE SEQUENCE [LARGE SCALE GENOMIC DNA]</scope>
    <source>
        <tissue evidence="2">Leaves</tissue>
    </source>
</reference>
<keyword evidence="1" id="KW-1133">Transmembrane helix</keyword>
<keyword evidence="1" id="KW-0812">Transmembrane</keyword>
<feature type="transmembrane region" description="Helical" evidence="1">
    <location>
        <begin position="127"/>
        <end position="147"/>
    </location>
</feature>
<comment type="caution">
    <text evidence="2">The sequence shown here is derived from an EMBL/GenBank/DDBJ whole genome shotgun (WGS) entry which is preliminary data.</text>
</comment>
<evidence type="ECO:0000313" key="3">
    <source>
        <dbReference type="Proteomes" id="UP001341840"/>
    </source>
</evidence>